<dbReference type="EMBL" id="LT629732">
    <property type="protein sequence ID" value="SDR80041.1"/>
    <property type="molecule type" value="Genomic_DNA"/>
</dbReference>
<dbReference type="STRING" id="117157.SAMN04489717_0614"/>
<dbReference type="Pfam" id="PF08044">
    <property type="entry name" value="DUF1707"/>
    <property type="match status" value="1"/>
</dbReference>
<dbReference type="PANTHER" id="PTHR40763">
    <property type="entry name" value="MEMBRANE PROTEIN-RELATED"/>
    <property type="match status" value="1"/>
</dbReference>
<evidence type="ECO:0000313" key="3">
    <source>
        <dbReference type="EMBL" id="SDR80041.1"/>
    </source>
</evidence>
<feature type="region of interest" description="Disordered" evidence="1">
    <location>
        <begin position="72"/>
        <end position="94"/>
    </location>
</feature>
<organism evidence="3 4">
    <name type="scientific">Actinopolymorpha singaporensis</name>
    <dbReference type="NCBI Taxonomy" id="117157"/>
    <lineage>
        <taxon>Bacteria</taxon>
        <taxon>Bacillati</taxon>
        <taxon>Actinomycetota</taxon>
        <taxon>Actinomycetes</taxon>
        <taxon>Propionibacteriales</taxon>
        <taxon>Actinopolymorphaceae</taxon>
        <taxon>Actinopolymorpha</taxon>
    </lineage>
</organism>
<dbReference type="RefSeq" id="WP_092650359.1">
    <property type="nucleotide sequence ID" value="NZ_LT629732.1"/>
</dbReference>
<accession>A0A1H1LZX1</accession>
<evidence type="ECO:0000256" key="1">
    <source>
        <dbReference type="SAM" id="MobiDB-lite"/>
    </source>
</evidence>
<evidence type="ECO:0000313" key="4">
    <source>
        <dbReference type="Proteomes" id="UP000198983"/>
    </source>
</evidence>
<feature type="region of interest" description="Disordered" evidence="1">
    <location>
        <begin position="1"/>
        <end position="21"/>
    </location>
</feature>
<dbReference type="AlphaFoldDB" id="A0A1H1LZX1"/>
<reference evidence="3 4" key="1">
    <citation type="submission" date="2016-10" db="EMBL/GenBank/DDBJ databases">
        <authorList>
            <person name="de Groot N.N."/>
        </authorList>
    </citation>
    <scope>NUCLEOTIDE SEQUENCE [LARGE SCALE GENOMIC DNA]</scope>
    <source>
        <strain evidence="3 4">DSM 22024</strain>
    </source>
</reference>
<dbReference type="PANTHER" id="PTHR40763:SF4">
    <property type="entry name" value="DUF1707 DOMAIN-CONTAINING PROTEIN"/>
    <property type="match status" value="1"/>
</dbReference>
<proteinExistence type="predicted"/>
<sequence length="217" mass="23334">MTNLPEPVRPSGASHLRASDADRERIVKVLGEALADGRLDVQEHSERLDAVYQAKTMGELEPITYDLAATSPQPHAQTRPADRSANGPVVDPAGASEHVDQMVAIFGGVERKGRWRLRRRSRAVAVFGGIDLDLSDATFDAPEVVIELFAMFGGVDVSLPEGVVVRNEASGILGGISVKTGDTDPPPDAPVVVIRGVAILGGADFHTKKRRRHHFDH</sequence>
<evidence type="ECO:0000259" key="2">
    <source>
        <dbReference type="Pfam" id="PF08044"/>
    </source>
</evidence>
<name>A0A1H1LZX1_9ACTN</name>
<keyword evidence="4" id="KW-1185">Reference proteome</keyword>
<dbReference type="OrthoDB" id="4772576at2"/>
<feature type="domain" description="DUF1707" evidence="2">
    <location>
        <begin position="16"/>
        <end position="67"/>
    </location>
</feature>
<protein>
    <submittedName>
        <fullName evidence="3">Cell wall-active antibiotics response 4TMS YvqF</fullName>
    </submittedName>
</protein>
<gene>
    <name evidence="3" type="ORF">SAMN04489717_0614</name>
</gene>
<dbReference type="InterPro" id="IPR012551">
    <property type="entry name" value="DUF1707_SHOCT-like"/>
</dbReference>
<dbReference type="Proteomes" id="UP000198983">
    <property type="component" value="Chromosome I"/>
</dbReference>